<evidence type="ECO:0000313" key="1">
    <source>
        <dbReference type="EMBL" id="QKS70256.1"/>
    </source>
</evidence>
<dbReference type="RefSeq" id="WP_176008296.1">
    <property type="nucleotide sequence ID" value="NZ_CP041372.2"/>
</dbReference>
<reference evidence="2" key="1">
    <citation type="submission" date="2019-07" db="EMBL/GenBank/DDBJ databases">
        <title>Bacillus alkalisoli sp. nov. isolated from saline soil.</title>
        <authorList>
            <person name="Sun J.-Q."/>
            <person name="Xu L."/>
        </authorList>
    </citation>
    <scope>NUCLEOTIDE SEQUENCE [LARGE SCALE GENOMIC DNA]</scope>
    <source>
        <strain evidence="2">M4U3P1</strain>
    </source>
</reference>
<protein>
    <submittedName>
        <fullName evidence="1">Phage major tail tube protein</fullName>
    </submittedName>
</protein>
<gene>
    <name evidence="1" type="ORF">FLK61_26205</name>
</gene>
<organism evidence="1 2">
    <name type="scientific">Paenalkalicoccus suaedae</name>
    <dbReference type="NCBI Taxonomy" id="2592382"/>
    <lineage>
        <taxon>Bacteria</taxon>
        <taxon>Bacillati</taxon>
        <taxon>Bacillota</taxon>
        <taxon>Bacilli</taxon>
        <taxon>Bacillales</taxon>
        <taxon>Bacillaceae</taxon>
        <taxon>Paenalkalicoccus</taxon>
    </lineage>
</organism>
<sequence length="172" mass="18864">MSTVIPEKLINYNVYDDQEKLAGVQAEVTLPSFEAMSESISGAGIAGEYESPTIGHFGSQTMQMSFRVLNEAPFRLMRNQARTLTIRAAQQSYDKAAGRNLVRPFKVVVKGMAKGGELGTLAPGAQTNSNATIEVLYIKIELEGRTILEFDKLNYIYILDGVDVLADVRNAL</sequence>
<evidence type="ECO:0000313" key="2">
    <source>
        <dbReference type="Proteomes" id="UP000318138"/>
    </source>
</evidence>
<name>A0A859FDF9_9BACI</name>
<dbReference type="AlphaFoldDB" id="A0A859FDF9"/>
<dbReference type="InterPro" id="IPR006498">
    <property type="entry name" value="Tail_tube"/>
</dbReference>
<dbReference type="EMBL" id="CP041372">
    <property type="protein sequence ID" value="QKS70256.1"/>
    <property type="molecule type" value="Genomic_DNA"/>
</dbReference>
<keyword evidence="2" id="KW-1185">Reference proteome</keyword>
<dbReference type="Pfam" id="PF04985">
    <property type="entry name" value="Phage_tube"/>
    <property type="match status" value="1"/>
</dbReference>
<dbReference type="Proteomes" id="UP000318138">
    <property type="component" value="Chromosome"/>
</dbReference>
<dbReference type="KEGG" id="psua:FLK61_26205"/>
<proteinExistence type="predicted"/>
<accession>A0A859FDF9</accession>